<gene>
    <name evidence="2" type="ORF">TRITD_7Av1G041060</name>
</gene>
<evidence type="ECO:0000259" key="1">
    <source>
        <dbReference type="Pfam" id="PF20241"/>
    </source>
</evidence>
<evidence type="ECO:0000313" key="2">
    <source>
        <dbReference type="EMBL" id="VAI71011.1"/>
    </source>
</evidence>
<organism evidence="2 3">
    <name type="scientific">Triticum turgidum subsp. durum</name>
    <name type="common">Durum wheat</name>
    <name type="synonym">Triticum durum</name>
    <dbReference type="NCBI Taxonomy" id="4567"/>
    <lineage>
        <taxon>Eukaryota</taxon>
        <taxon>Viridiplantae</taxon>
        <taxon>Streptophyta</taxon>
        <taxon>Embryophyta</taxon>
        <taxon>Tracheophyta</taxon>
        <taxon>Spermatophyta</taxon>
        <taxon>Magnoliopsida</taxon>
        <taxon>Liliopsida</taxon>
        <taxon>Poales</taxon>
        <taxon>Poaceae</taxon>
        <taxon>BOP clade</taxon>
        <taxon>Pooideae</taxon>
        <taxon>Triticodae</taxon>
        <taxon>Triticeae</taxon>
        <taxon>Triticinae</taxon>
        <taxon>Triticum</taxon>
    </lineage>
</organism>
<dbReference type="Proteomes" id="UP000324705">
    <property type="component" value="Chromosome 7A"/>
</dbReference>
<proteinExistence type="predicted"/>
<protein>
    <recommendedName>
        <fullName evidence="1">DUF6598 domain-containing protein</fullName>
    </recommendedName>
</protein>
<evidence type="ECO:0000313" key="3">
    <source>
        <dbReference type="Proteomes" id="UP000324705"/>
    </source>
</evidence>
<accession>A0A9R1BJL6</accession>
<reference evidence="2 3" key="1">
    <citation type="submission" date="2017-09" db="EMBL/GenBank/DDBJ databases">
        <authorList>
            <consortium name="International Durum Wheat Genome Sequencing Consortium (IDWGSC)"/>
            <person name="Milanesi L."/>
        </authorList>
    </citation>
    <scope>NUCLEOTIDE SEQUENCE [LARGE SCALE GENOMIC DNA]</scope>
    <source>
        <strain evidence="3">cv. Svevo</strain>
    </source>
</reference>
<dbReference type="PANTHER" id="PTHR33065">
    <property type="entry name" value="OS07G0486400 PROTEIN"/>
    <property type="match status" value="1"/>
</dbReference>
<dbReference type="Gramene" id="TRITD7Av1G041060.3">
    <property type="protein sequence ID" value="TRITD7Av1G041060.3"/>
    <property type="gene ID" value="TRITD7Av1G041060"/>
</dbReference>
<dbReference type="Pfam" id="PF20241">
    <property type="entry name" value="DUF6598"/>
    <property type="match status" value="1"/>
</dbReference>
<sequence length="366" mass="40985">MTRRSTYGPFLMARNIALHGQTNWSKSTQTSHLPCGNAFFCTLGEQFAATKGKNRGKMRKETKKVNVRSAFIIDNSTHRDESIYRNSFLQKICSVTNRNETQLEPMMLLDPTDCFPDRERCVVHSVRYMMQIFSLKLAKVPVNTSSVQLYGCIAARDCLDSLLNYIVNRSRDDPITVHQGSLIEMTGPKRGITMTSPVLVEFDMRIRKGEQEEDDLQLIDGAIDCELTTPSRPSTNRINGDCGAVDITLARVPGAVEATIDVIISKVQSGFSLSLSSFVFAGGSHEGIELFCGTIGESCGLTRRYVIAVQMGSWMHLKFNVGQKGSEYDDLERYCRFKADIHGCDCRQIILEHASISLKVTWLIVR</sequence>
<dbReference type="InterPro" id="IPR046533">
    <property type="entry name" value="DUF6598"/>
</dbReference>
<feature type="domain" description="DUF6598" evidence="1">
    <location>
        <begin position="129"/>
        <end position="360"/>
    </location>
</feature>
<dbReference type="AlphaFoldDB" id="A0A9R1BJL6"/>
<dbReference type="EMBL" id="LT934123">
    <property type="protein sequence ID" value="VAI71011.1"/>
    <property type="molecule type" value="Genomic_DNA"/>
</dbReference>
<dbReference type="PANTHER" id="PTHR33065:SF188">
    <property type="entry name" value="DUF6598 DOMAIN-CONTAINING PROTEIN"/>
    <property type="match status" value="1"/>
</dbReference>
<keyword evidence="3" id="KW-1185">Reference proteome</keyword>
<name>A0A9R1BJL6_TRITD</name>